<evidence type="ECO:0000313" key="3">
    <source>
        <dbReference type="Proteomes" id="UP000027222"/>
    </source>
</evidence>
<evidence type="ECO:0000313" key="2">
    <source>
        <dbReference type="EMBL" id="KDR71352.1"/>
    </source>
</evidence>
<feature type="chain" id="PRO_5001648499" evidence="1">
    <location>
        <begin position="21"/>
        <end position="104"/>
    </location>
</feature>
<sequence length="104" mass="11425">MKLSFSSMVALFGLLLHVCALPEPALDNILVSRAGSCAGETCSLLTVKDFNRPKRHDLLHGGGITAGIMESKKVADECFEDRLSKGVRESRSYVVEKSRENAWE</sequence>
<gene>
    <name evidence="2" type="ORF">GALMADRAFT_214005</name>
</gene>
<keyword evidence="3" id="KW-1185">Reference proteome</keyword>
<reference evidence="3" key="1">
    <citation type="journal article" date="2014" name="Proc. Natl. Acad. Sci. U.S.A.">
        <title>Extensive sampling of basidiomycete genomes demonstrates inadequacy of the white-rot/brown-rot paradigm for wood decay fungi.</title>
        <authorList>
            <person name="Riley R."/>
            <person name="Salamov A.A."/>
            <person name="Brown D.W."/>
            <person name="Nagy L.G."/>
            <person name="Floudas D."/>
            <person name="Held B.W."/>
            <person name="Levasseur A."/>
            <person name="Lombard V."/>
            <person name="Morin E."/>
            <person name="Otillar R."/>
            <person name="Lindquist E.A."/>
            <person name="Sun H."/>
            <person name="LaButti K.M."/>
            <person name="Schmutz J."/>
            <person name="Jabbour D."/>
            <person name="Luo H."/>
            <person name="Baker S.E."/>
            <person name="Pisabarro A.G."/>
            <person name="Walton J.D."/>
            <person name="Blanchette R.A."/>
            <person name="Henrissat B."/>
            <person name="Martin F."/>
            <person name="Cullen D."/>
            <person name="Hibbett D.S."/>
            <person name="Grigoriev I.V."/>
        </authorList>
    </citation>
    <scope>NUCLEOTIDE SEQUENCE [LARGE SCALE GENOMIC DNA]</scope>
    <source>
        <strain evidence="3">CBS 339.88</strain>
    </source>
</reference>
<dbReference type="EMBL" id="KL142393">
    <property type="protein sequence ID" value="KDR71352.1"/>
    <property type="molecule type" value="Genomic_DNA"/>
</dbReference>
<feature type="signal peptide" evidence="1">
    <location>
        <begin position="1"/>
        <end position="20"/>
    </location>
</feature>
<protein>
    <submittedName>
        <fullName evidence="2">Uncharacterized protein</fullName>
    </submittedName>
</protein>
<name>A0A067SMU8_GALM3</name>
<keyword evidence="1" id="KW-0732">Signal</keyword>
<evidence type="ECO:0000256" key="1">
    <source>
        <dbReference type="SAM" id="SignalP"/>
    </source>
</evidence>
<dbReference type="AlphaFoldDB" id="A0A067SMU8"/>
<dbReference type="HOGENOM" id="CLU_2250361_0_0_1"/>
<dbReference type="Proteomes" id="UP000027222">
    <property type="component" value="Unassembled WGS sequence"/>
</dbReference>
<proteinExistence type="predicted"/>
<accession>A0A067SMU8</accession>
<organism evidence="2 3">
    <name type="scientific">Galerina marginata (strain CBS 339.88)</name>
    <dbReference type="NCBI Taxonomy" id="685588"/>
    <lineage>
        <taxon>Eukaryota</taxon>
        <taxon>Fungi</taxon>
        <taxon>Dikarya</taxon>
        <taxon>Basidiomycota</taxon>
        <taxon>Agaricomycotina</taxon>
        <taxon>Agaricomycetes</taxon>
        <taxon>Agaricomycetidae</taxon>
        <taxon>Agaricales</taxon>
        <taxon>Agaricineae</taxon>
        <taxon>Strophariaceae</taxon>
        <taxon>Galerina</taxon>
    </lineage>
</organism>